<dbReference type="RefSeq" id="WP_015947349.1">
    <property type="nucleotide sequence ID" value="NC_011768.1"/>
</dbReference>
<dbReference type="KEGG" id="dal:Dalk_2583"/>
<proteinExistence type="predicted"/>
<keyword evidence="3" id="KW-1185">Reference proteome</keyword>
<evidence type="ECO:0000259" key="1">
    <source>
        <dbReference type="Pfam" id="PF13274"/>
    </source>
</evidence>
<dbReference type="EMBL" id="CP001322">
    <property type="protein sequence ID" value="ACL04276.1"/>
    <property type="molecule type" value="Genomic_DNA"/>
</dbReference>
<organism evidence="2 3">
    <name type="scientific">Desulfatibacillum aliphaticivorans</name>
    <dbReference type="NCBI Taxonomy" id="218208"/>
    <lineage>
        <taxon>Bacteria</taxon>
        <taxon>Pseudomonadati</taxon>
        <taxon>Thermodesulfobacteriota</taxon>
        <taxon>Desulfobacteria</taxon>
        <taxon>Desulfobacterales</taxon>
        <taxon>Desulfatibacillaceae</taxon>
        <taxon>Desulfatibacillum</taxon>
    </lineage>
</organism>
<gene>
    <name evidence="2" type="ordered locus">Dalk_2583</name>
</gene>
<protein>
    <recommendedName>
        <fullName evidence="1">Antitoxin SocA-like Panacea domain-containing protein</fullName>
    </recommendedName>
</protein>
<evidence type="ECO:0000313" key="2">
    <source>
        <dbReference type="EMBL" id="ACL04276.1"/>
    </source>
</evidence>
<sequence length="175" mass="19366">MAIKLENLLQAILSHYEGNLDVSTLTKMVYLVDLESVRRHGVQISCIEWVRDNCGPFGSEVQNCALQNPDLFDVKNEKNGDSLIGLKDGTSPLSTVSSDVLDIVKAVISNTPNPRENYRSFVDYVYKTAPMLLSTQNGPLDVVASILSEQEVDAFIHSVADDEEWQAAMDYLAVN</sequence>
<dbReference type="InterPro" id="IPR025272">
    <property type="entry name" value="SocA_Panacea"/>
</dbReference>
<reference evidence="2 3" key="1">
    <citation type="journal article" date="2012" name="Environ. Microbiol.">
        <title>The genome sequence of Desulfatibacillum alkenivorans AK-01: a blueprint for anaerobic alkane oxidation.</title>
        <authorList>
            <person name="Callaghan A.V."/>
            <person name="Morris B.E."/>
            <person name="Pereira I.A."/>
            <person name="McInerney M.J."/>
            <person name="Austin R.N."/>
            <person name="Groves J.T."/>
            <person name="Kukor J.J."/>
            <person name="Suflita J.M."/>
            <person name="Young L.Y."/>
            <person name="Zylstra G.J."/>
            <person name="Wawrik B."/>
        </authorList>
    </citation>
    <scope>NUCLEOTIDE SEQUENCE [LARGE SCALE GENOMIC DNA]</scope>
    <source>
        <strain evidence="2 3">AK-01</strain>
    </source>
</reference>
<evidence type="ECO:0000313" key="3">
    <source>
        <dbReference type="Proteomes" id="UP000000739"/>
    </source>
</evidence>
<dbReference type="AlphaFoldDB" id="B8FFL6"/>
<accession>B8FFL6</accession>
<dbReference type="HOGENOM" id="CLU_1530151_0_0_7"/>
<dbReference type="Pfam" id="PF13274">
    <property type="entry name" value="SocA_Panacea"/>
    <property type="match status" value="1"/>
</dbReference>
<name>B8FFL6_DESAL</name>
<dbReference type="Proteomes" id="UP000000739">
    <property type="component" value="Chromosome"/>
</dbReference>
<feature type="domain" description="Antitoxin SocA-like Panacea" evidence="1">
    <location>
        <begin position="25"/>
        <end position="113"/>
    </location>
</feature>